<dbReference type="Proteomes" id="UP000003571">
    <property type="component" value="Unassembled WGS sequence"/>
</dbReference>
<dbReference type="eggNOG" id="ENOG5031D8K">
    <property type="taxonomic scope" value="Bacteria"/>
</dbReference>
<organism evidence="2 3">
    <name type="scientific">Treponema saccharophilum DSM 2985</name>
    <dbReference type="NCBI Taxonomy" id="907348"/>
    <lineage>
        <taxon>Bacteria</taxon>
        <taxon>Pseudomonadati</taxon>
        <taxon>Spirochaetota</taxon>
        <taxon>Spirochaetia</taxon>
        <taxon>Spirochaetales</taxon>
        <taxon>Treponemataceae</taxon>
        <taxon>Treponema</taxon>
    </lineage>
</organism>
<evidence type="ECO:0000256" key="1">
    <source>
        <dbReference type="SAM" id="SignalP"/>
    </source>
</evidence>
<dbReference type="AlphaFoldDB" id="H7EL46"/>
<keyword evidence="3" id="KW-1185">Reference proteome</keyword>
<keyword evidence="1" id="KW-0732">Signal</keyword>
<feature type="chain" id="PRO_5003608786" evidence="1">
    <location>
        <begin position="20"/>
        <end position="547"/>
    </location>
</feature>
<evidence type="ECO:0000313" key="2">
    <source>
        <dbReference type="EMBL" id="EIC01771.1"/>
    </source>
</evidence>
<dbReference type="STRING" id="907348.TresaDRAFT_1060"/>
<gene>
    <name evidence="2" type="ORF">TresaDRAFT_1060</name>
</gene>
<protein>
    <submittedName>
        <fullName evidence="2">SH3 type 3 domain protein</fullName>
    </submittedName>
</protein>
<accession>H7EL46</accession>
<evidence type="ECO:0000313" key="3">
    <source>
        <dbReference type="Proteomes" id="UP000003571"/>
    </source>
</evidence>
<dbReference type="PATRIC" id="fig|907348.3.peg.1629"/>
<dbReference type="EMBL" id="AGRW01000047">
    <property type="protein sequence ID" value="EIC01771.1"/>
    <property type="molecule type" value="Genomic_DNA"/>
</dbReference>
<name>H7EL46_9SPIR</name>
<sequence length="547" mass="62406">MKKIIFILLALFCALCAFAKEYRGMYVNSREGLNIRKSPSLSAEKIGALKGALKYGEYIGVVEEGEIVTIDGIKAPWTKILIDYDGFEEDNFRNYGWVFGGYLQKECPMSEKEIISYLKKLSVENEDYLFSNYFPKNPAINYMKNPSAYFELDGAEWQKPNTEFSRALPNYACKYWEYETENEVVAVRDCFMYFAPAGPAAYGWLRFVKAGTTFKVKGVSSWGIEDGTLFPIYRIDDNEYIRGIDFTGANCVSKASDGKGGFHTLVYQQVLENLSLDDVNDFYKWSEEKLSTSEQLEKYFSYELTYEGKYLRGGFGVKFAEYTDPKGKKYRVNLNGKASRYKLLYPLNMNKPVPIIQKEWFRGGMGGGAHYTELYSLDTFAQLKKICEYGYLSVDAGFDGMAYHYFTKNGVVTYEYQTDETGKVETNRQEAFRQTDSSPYAFFSEDEALCEPQGKSQSLKVGQYVNPICRLKMRQSPDISSRTLHLLRPGTLLKIVKVGDRETIDGLSANWVKVEPVNDDKSVEGYVIKDWLPAEATAAWVFGAYLE</sequence>
<reference evidence="2 3" key="1">
    <citation type="submission" date="2011-09" db="EMBL/GenBank/DDBJ databases">
        <title>The draft genome of Treponema saccharophilum DSM 2985.</title>
        <authorList>
            <consortium name="US DOE Joint Genome Institute (JGI-PGF)"/>
            <person name="Lucas S."/>
            <person name="Copeland A."/>
            <person name="Lapidus A."/>
            <person name="Glavina del Rio T."/>
            <person name="Dalin E."/>
            <person name="Tice H."/>
            <person name="Bruce D."/>
            <person name="Goodwin L."/>
            <person name="Pitluck S."/>
            <person name="Peters L."/>
            <person name="Kyrpides N."/>
            <person name="Mavromatis K."/>
            <person name="Ivanova N."/>
            <person name="Markowitz V."/>
            <person name="Cheng J.-F."/>
            <person name="Hugenholtz P."/>
            <person name="Woyke T."/>
            <person name="Wu D."/>
            <person name="Gronow S."/>
            <person name="Wellnitz S."/>
            <person name="Brambilla E."/>
            <person name="Klenk H.-P."/>
            <person name="Eisen J.A."/>
        </authorList>
    </citation>
    <scope>NUCLEOTIDE SEQUENCE [LARGE SCALE GENOMIC DNA]</scope>
    <source>
        <strain evidence="2 3">DSM 2985</strain>
    </source>
</reference>
<dbReference type="Gene3D" id="2.30.30.40">
    <property type="entry name" value="SH3 Domains"/>
    <property type="match status" value="1"/>
</dbReference>
<proteinExistence type="predicted"/>
<feature type="signal peptide" evidence="1">
    <location>
        <begin position="1"/>
        <end position="19"/>
    </location>
</feature>
<comment type="caution">
    <text evidence="2">The sequence shown here is derived from an EMBL/GenBank/DDBJ whole genome shotgun (WGS) entry which is preliminary data.</text>
</comment>